<dbReference type="EMBL" id="VSSQ01019035">
    <property type="protein sequence ID" value="MPM62764.1"/>
    <property type="molecule type" value="Genomic_DNA"/>
</dbReference>
<dbReference type="Gene3D" id="3.30.70.980">
    <property type="match status" value="1"/>
</dbReference>
<dbReference type="AlphaFoldDB" id="A0A645BLR3"/>
<dbReference type="FunFam" id="1.10.10.200:FF:000002">
    <property type="entry name" value="Probable transcriptional regulatory protein CLM62_37755"/>
    <property type="match status" value="1"/>
</dbReference>
<dbReference type="InterPro" id="IPR017856">
    <property type="entry name" value="Integrase-like_N"/>
</dbReference>
<dbReference type="SUPFAM" id="SSF75625">
    <property type="entry name" value="YebC-like"/>
    <property type="match status" value="1"/>
</dbReference>
<dbReference type="InterPro" id="IPR026564">
    <property type="entry name" value="Transcrip_reg_TACO1-like_dom3"/>
</dbReference>
<comment type="caution">
    <text evidence="5">The sequence shown here is derived from an EMBL/GenBank/DDBJ whole genome shotgun (WGS) entry which is preliminary data.</text>
</comment>
<dbReference type="InterPro" id="IPR048300">
    <property type="entry name" value="TACO1_YebC-like_2nd/3rd_dom"/>
</dbReference>
<sequence length="187" mass="20132">MSGHSKWNNIKNRKAAVDAVKGKVFSQISRQIRAAVKQGGSGDPNNNAALRLILDKARMANMPKDNVQRAIDVALGKGSAGQIREIVYEGFAPGGVALMIIALTNNVNRTAGEIRNALSKRGGSLGAPGSAAYMFERKNEAEFAPTMKLTLDDAQMTAVQETVDELRELEDVEDVFAACDLPEDTQE</sequence>
<dbReference type="PANTHER" id="PTHR12532:SF0">
    <property type="entry name" value="TRANSLATIONAL ACTIVATOR OF CYTOCHROME C OXIDASE 1"/>
    <property type="match status" value="1"/>
</dbReference>
<protein>
    <submittedName>
        <fullName evidence="5">Transcriptional regulatory protein YebC</fullName>
    </submittedName>
</protein>
<comment type="subcellular location">
    <subcellularLocation>
        <location evidence="1">Mitochondrion</location>
    </subcellularLocation>
</comment>
<organism evidence="5">
    <name type="scientific">bioreactor metagenome</name>
    <dbReference type="NCBI Taxonomy" id="1076179"/>
    <lineage>
        <taxon>unclassified sequences</taxon>
        <taxon>metagenomes</taxon>
        <taxon>ecological metagenomes</taxon>
    </lineage>
</organism>
<dbReference type="Pfam" id="PF20772">
    <property type="entry name" value="TACO1_YebC_N"/>
    <property type="match status" value="1"/>
</dbReference>
<gene>
    <name evidence="5" type="primary">yebC_1</name>
    <name evidence="5" type="ORF">SDC9_109642</name>
</gene>
<reference evidence="5" key="1">
    <citation type="submission" date="2019-08" db="EMBL/GenBank/DDBJ databases">
        <authorList>
            <person name="Kucharzyk K."/>
            <person name="Murdoch R.W."/>
            <person name="Higgins S."/>
            <person name="Loffler F."/>
        </authorList>
    </citation>
    <scope>NUCLEOTIDE SEQUENCE</scope>
</reference>
<dbReference type="Pfam" id="PF01709">
    <property type="entry name" value="Transcrip_reg"/>
    <property type="match status" value="1"/>
</dbReference>
<feature type="domain" description="TACO1/YebC-like second and third" evidence="3">
    <location>
        <begin position="84"/>
        <end position="142"/>
    </location>
</feature>
<dbReference type="InterPro" id="IPR002876">
    <property type="entry name" value="Transcrip_reg_TACO1-like"/>
</dbReference>
<comment type="similarity">
    <text evidence="2">Belongs to the TACO1 family.</text>
</comment>
<evidence type="ECO:0000256" key="2">
    <source>
        <dbReference type="ARBA" id="ARBA00008724"/>
    </source>
</evidence>
<dbReference type="PANTHER" id="PTHR12532">
    <property type="entry name" value="TRANSLATIONAL ACTIVATOR OF CYTOCHROME C OXIDASE 1"/>
    <property type="match status" value="1"/>
</dbReference>
<evidence type="ECO:0000256" key="1">
    <source>
        <dbReference type="ARBA" id="ARBA00004173"/>
    </source>
</evidence>
<proteinExistence type="inferred from homology"/>
<dbReference type="GO" id="GO:0005739">
    <property type="term" value="C:mitochondrion"/>
    <property type="evidence" value="ECO:0007669"/>
    <property type="project" value="UniProtKB-SubCell"/>
</dbReference>
<name>A0A645BLR3_9ZZZZ</name>
<dbReference type="InterPro" id="IPR029072">
    <property type="entry name" value="YebC-like"/>
</dbReference>
<feature type="domain" description="TACO1/YebC-like N-terminal" evidence="4">
    <location>
        <begin position="5"/>
        <end position="76"/>
    </location>
</feature>
<accession>A0A645BLR3</accession>
<evidence type="ECO:0000259" key="3">
    <source>
        <dbReference type="Pfam" id="PF01709"/>
    </source>
</evidence>
<dbReference type="InterPro" id="IPR049083">
    <property type="entry name" value="TACO1_YebC_N"/>
</dbReference>
<evidence type="ECO:0000313" key="5">
    <source>
        <dbReference type="EMBL" id="MPM62764.1"/>
    </source>
</evidence>
<evidence type="ECO:0000259" key="4">
    <source>
        <dbReference type="Pfam" id="PF20772"/>
    </source>
</evidence>
<dbReference type="Gene3D" id="1.10.10.200">
    <property type="match status" value="1"/>
</dbReference>